<sequence>MAFICFNIVPAAGTSTGVGRPYPGLALFSPLERIVIETSLHDGLSSLGEPGIWRRRLHHLFGVRRKTRLADPRLETLRRVAVLLRHGVEPGAGEANLYAESGFTIAQYQALRSALCPAACR</sequence>
<proteinExistence type="predicted"/>
<evidence type="ECO:0000313" key="1">
    <source>
        <dbReference type="EMBL" id="MEN2793081.1"/>
    </source>
</evidence>
<accession>A0ABU9YBF1</accession>
<keyword evidence="2" id="KW-1185">Reference proteome</keyword>
<comment type="caution">
    <text evidence="1">The sequence shown here is derived from an EMBL/GenBank/DDBJ whole genome shotgun (WGS) entry which is preliminary data.</text>
</comment>
<evidence type="ECO:0000313" key="2">
    <source>
        <dbReference type="Proteomes" id="UP001419910"/>
    </source>
</evidence>
<gene>
    <name evidence="1" type="ORF">ABC974_25880</name>
</gene>
<organism evidence="1 2">
    <name type="scientific">Sphingomonas oligophenolica</name>
    <dbReference type="NCBI Taxonomy" id="301154"/>
    <lineage>
        <taxon>Bacteria</taxon>
        <taxon>Pseudomonadati</taxon>
        <taxon>Pseudomonadota</taxon>
        <taxon>Alphaproteobacteria</taxon>
        <taxon>Sphingomonadales</taxon>
        <taxon>Sphingomonadaceae</taxon>
        <taxon>Sphingomonas</taxon>
    </lineage>
</organism>
<protein>
    <submittedName>
        <fullName evidence="1">Uncharacterized protein</fullName>
    </submittedName>
</protein>
<dbReference type="RefSeq" id="WP_343890194.1">
    <property type="nucleotide sequence ID" value="NZ_BAAAEH010000030.1"/>
</dbReference>
<reference evidence="1 2" key="1">
    <citation type="submission" date="2024-05" db="EMBL/GenBank/DDBJ databases">
        <authorList>
            <person name="Liu Q."/>
            <person name="Xin Y.-H."/>
        </authorList>
    </citation>
    <scope>NUCLEOTIDE SEQUENCE [LARGE SCALE GENOMIC DNA]</scope>
    <source>
        <strain evidence="1 2">CGMCC 1.10181</strain>
    </source>
</reference>
<name>A0ABU9YBF1_9SPHN</name>
<dbReference type="Proteomes" id="UP001419910">
    <property type="component" value="Unassembled WGS sequence"/>
</dbReference>
<dbReference type="EMBL" id="JBDIME010000038">
    <property type="protein sequence ID" value="MEN2793081.1"/>
    <property type="molecule type" value="Genomic_DNA"/>
</dbReference>